<evidence type="ECO:0000256" key="1">
    <source>
        <dbReference type="SAM" id="SignalP"/>
    </source>
</evidence>
<organism evidence="2 3">
    <name type="scientific">Pedobacter mendelii</name>
    <dbReference type="NCBI Taxonomy" id="1908240"/>
    <lineage>
        <taxon>Bacteria</taxon>
        <taxon>Pseudomonadati</taxon>
        <taxon>Bacteroidota</taxon>
        <taxon>Sphingobacteriia</taxon>
        <taxon>Sphingobacteriales</taxon>
        <taxon>Sphingobacteriaceae</taxon>
        <taxon>Pedobacter</taxon>
    </lineage>
</organism>
<sequence>MKRSEFIRLTAKAALGLALTNSLMASCVSKGANISDLIGKNAAVLSGFALEYDGVLSCYSTAKFKSDIDGEKALIFCLNNKIVGFSIKLKTSSLTKKLKEKNGDTIFSNPFGSKIYWKEKKVLKSLCLPKDYGNIKSYVFYSEFAEEAATIVF</sequence>
<evidence type="ECO:0000313" key="3">
    <source>
        <dbReference type="Proteomes" id="UP000645390"/>
    </source>
</evidence>
<feature type="chain" id="PRO_5045786673" description="Lipoprotein" evidence="1">
    <location>
        <begin position="26"/>
        <end position="153"/>
    </location>
</feature>
<protein>
    <recommendedName>
        <fullName evidence="4">Lipoprotein</fullName>
    </recommendedName>
</protein>
<evidence type="ECO:0000313" key="2">
    <source>
        <dbReference type="EMBL" id="GGI29484.1"/>
    </source>
</evidence>
<evidence type="ECO:0008006" key="4">
    <source>
        <dbReference type="Google" id="ProtNLM"/>
    </source>
</evidence>
<feature type="signal peptide" evidence="1">
    <location>
        <begin position="1"/>
        <end position="25"/>
    </location>
</feature>
<keyword evidence="1" id="KW-0732">Signal</keyword>
<name>A0ABQ2BM68_9SPHI</name>
<reference evidence="3" key="1">
    <citation type="journal article" date="2019" name="Int. J. Syst. Evol. Microbiol.">
        <title>The Global Catalogue of Microorganisms (GCM) 10K type strain sequencing project: providing services to taxonomists for standard genome sequencing and annotation.</title>
        <authorList>
            <consortium name="The Broad Institute Genomics Platform"/>
            <consortium name="The Broad Institute Genome Sequencing Center for Infectious Disease"/>
            <person name="Wu L."/>
            <person name="Ma J."/>
        </authorList>
    </citation>
    <scope>NUCLEOTIDE SEQUENCE [LARGE SCALE GENOMIC DNA]</scope>
    <source>
        <strain evidence="3">CCM 8939</strain>
    </source>
</reference>
<accession>A0ABQ2BM68</accession>
<dbReference type="PROSITE" id="PS51257">
    <property type="entry name" value="PROKAR_LIPOPROTEIN"/>
    <property type="match status" value="1"/>
</dbReference>
<proteinExistence type="predicted"/>
<comment type="caution">
    <text evidence="2">The sequence shown here is derived from an EMBL/GenBank/DDBJ whole genome shotgun (WGS) entry which is preliminary data.</text>
</comment>
<gene>
    <name evidence="2" type="ORF">GCM10008119_37860</name>
</gene>
<keyword evidence="3" id="KW-1185">Reference proteome</keyword>
<dbReference type="EMBL" id="BMDJ01000019">
    <property type="protein sequence ID" value="GGI29484.1"/>
    <property type="molecule type" value="Genomic_DNA"/>
</dbReference>
<dbReference type="RefSeq" id="WP_188417501.1">
    <property type="nucleotide sequence ID" value="NZ_BMDJ01000019.1"/>
</dbReference>
<dbReference type="Proteomes" id="UP000645390">
    <property type="component" value="Unassembled WGS sequence"/>
</dbReference>